<organism evidence="2 3">
    <name type="scientific">Papaver somniferum</name>
    <name type="common">Opium poppy</name>
    <dbReference type="NCBI Taxonomy" id="3469"/>
    <lineage>
        <taxon>Eukaryota</taxon>
        <taxon>Viridiplantae</taxon>
        <taxon>Streptophyta</taxon>
        <taxon>Embryophyta</taxon>
        <taxon>Tracheophyta</taxon>
        <taxon>Spermatophyta</taxon>
        <taxon>Magnoliopsida</taxon>
        <taxon>Ranunculales</taxon>
        <taxon>Papaveraceae</taxon>
        <taxon>Papaveroideae</taxon>
        <taxon>Papaver</taxon>
    </lineage>
</organism>
<dbReference type="Gene3D" id="2.40.30.10">
    <property type="entry name" value="Translation factors"/>
    <property type="match status" value="1"/>
</dbReference>
<keyword evidence="3" id="KW-1185">Reference proteome</keyword>
<feature type="chain" id="PRO_5021246521" evidence="1">
    <location>
        <begin position="28"/>
        <end position="71"/>
    </location>
</feature>
<dbReference type="Proteomes" id="UP000316621">
    <property type="component" value="Chromosome 8"/>
</dbReference>
<protein>
    <submittedName>
        <fullName evidence="2">Uncharacterized protein</fullName>
    </submittedName>
</protein>
<dbReference type="EMBL" id="CM010722">
    <property type="protein sequence ID" value="RZC73305.1"/>
    <property type="molecule type" value="Genomic_DNA"/>
</dbReference>
<feature type="signal peptide" evidence="1">
    <location>
        <begin position="1"/>
        <end position="27"/>
    </location>
</feature>
<dbReference type="AlphaFoldDB" id="A0A4Y7KN40"/>
<sequence length="71" mass="7425">MVPLLDIRLLLLMVPLLGVVCVAVVDGGEGTVKSKFKGASVVMHHEALQEALTGDNFGFNVKNVAVGDHGP</sequence>
<evidence type="ECO:0000313" key="3">
    <source>
        <dbReference type="Proteomes" id="UP000316621"/>
    </source>
</evidence>
<accession>A0A4Y7KN40</accession>
<gene>
    <name evidence="2" type="ORF">C5167_048787</name>
</gene>
<reference evidence="2 3" key="1">
    <citation type="journal article" date="2018" name="Science">
        <title>The opium poppy genome and morphinan production.</title>
        <authorList>
            <person name="Guo L."/>
            <person name="Winzer T."/>
            <person name="Yang X."/>
            <person name="Li Y."/>
            <person name="Ning Z."/>
            <person name="He Z."/>
            <person name="Teodor R."/>
            <person name="Lu Y."/>
            <person name="Bowser T.A."/>
            <person name="Graham I.A."/>
            <person name="Ye K."/>
        </authorList>
    </citation>
    <scope>NUCLEOTIDE SEQUENCE [LARGE SCALE GENOMIC DNA]</scope>
    <source>
        <strain evidence="3">cv. HN1</strain>
        <tissue evidence="2">Leaves</tissue>
    </source>
</reference>
<keyword evidence="1" id="KW-0732">Signal</keyword>
<evidence type="ECO:0000313" key="2">
    <source>
        <dbReference type="EMBL" id="RZC73305.1"/>
    </source>
</evidence>
<feature type="non-terminal residue" evidence="2">
    <location>
        <position position="71"/>
    </location>
</feature>
<proteinExistence type="predicted"/>
<dbReference type="SUPFAM" id="SSF50447">
    <property type="entry name" value="Translation proteins"/>
    <property type="match status" value="1"/>
</dbReference>
<dbReference type="InterPro" id="IPR009000">
    <property type="entry name" value="Transl_B-barrel_sf"/>
</dbReference>
<dbReference type="Gramene" id="RZC73305">
    <property type="protein sequence ID" value="RZC73305"/>
    <property type="gene ID" value="C5167_048787"/>
</dbReference>
<evidence type="ECO:0000256" key="1">
    <source>
        <dbReference type="SAM" id="SignalP"/>
    </source>
</evidence>
<name>A0A4Y7KN40_PAPSO</name>